<proteinExistence type="predicted"/>
<reference evidence="10" key="2">
    <citation type="journal article" date="2020" name="Biotechnol. Bioeng.">
        <title>Chromosome-scale scaffolds for the Chinese hamster reference genome assembly to facilitate the study of the CHO epigenome.</title>
        <authorList>
            <person name="Hilliard W."/>
            <person name="MacDonald M."/>
            <person name="Lee K.H."/>
        </authorList>
    </citation>
    <scope>NUCLEOTIDE SEQUENCE [LARGE SCALE GENOMIC DNA]</scope>
    <source>
        <strain evidence="10">17A/GY</strain>
    </source>
</reference>
<evidence type="ECO:0000256" key="3">
    <source>
        <dbReference type="ARBA" id="ARBA00012877"/>
    </source>
</evidence>
<evidence type="ECO:0000256" key="5">
    <source>
        <dbReference type="ARBA" id="ARBA00022603"/>
    </source>
</evidence>
<evidence type="ECO:0000313" key="10">
    <source>
        <dbReference type="Proteomes" id="UP001108280"/>
    </source>
</evidence>
<dbReference type="Pfam" id="PF13489">
    <property type="entry name" value="Methyltransf_23"/>
    <property type="match status" value="1"/>
</dbReference>
<protein>
    <recommendedName>
        <fullName evidence="4">Histamine N-methyltransferase</fullName>
        <ecNumber evidence="3">2.1.1.8</ecNumber>
    </recommendedName>
</protein>
<dbReference type="InterPro" id="IPR016673">
    <property type="entry name" value="HHMT-like"/>
</dbReference>
<comment type="function">
    <text evidence="1">Inactivates histamine by N-methylation. Plays an important role in degrading histamine and in regulating the airway response to histamine.</text>
</comment>
<dbReference type="InterPro" id="IPR029063">
    <property type="entry name" value="SAM-dependent_MTases_sf"/>
</dbReference>
<feature type="region of interest" description="Disordered" evidence="9">
    <location>
        <begin position="312"/>
        <end position="386"/>
    </location>
</feature>
<evidence type="ECO:0000256" key="6">
    <source>
        <dbReference type="ARBA" id="ARBA00022679"/>
    </source>
</evidence>
<accession>A0A9J7FEE5</accession>
<dbReference type="GO" id="GO:0046539">
    <property type="term" value="F:histamine N-methyltransferase activity"/>
    <property type="evidence" value="ECO:0007669"/>
    <property type="project" value="UniProtKB-EC"/>
</dbReference>
<dbReference type="Proteomes" id="UP001108280">
    <property type="component" value="Chromosome 2"/>
</dbReference>
<comment type="catalytic activity">
    <reaction evidence="8">
        <text>histamine + S-adenosyl-L-methionine = N(tau)-methylhistamine + S-adenosyl-L-homocysteine + H(+)</text>
        <dbReference type="Rhea" id="RHEA:19301"/>
        <dbReference type="ChEBI" id="CHEBI:15378"/>
        <dbReference type="ChEBI" id="CHEBI:57856"/>
        <dbReference type="ChEBI" id="CHEBI:58432"/>
        <dbReference type="ChEBI" id="CHEBI:58600"/>
        <dbReference type="ChEBI" id="CHEBI:59789"/>
        <dbReference type="EC" id="2.1.1.8"/>
    </reaction>
</comment>
<reference evidence="10" key="1">
    <citation type="journal article" date="2018" name="Biotechnol. Bioeng.">
        <title>A reference genome of the Chinese hamster based on a hybrid assembly strategy.</title>
        <authorList>
            <person name="Rupp O."/>
            <person name="MacDonald M.L."/>
            <person name="Li S."/>
            <person name="Dhiman H."/>
            <person name="Polson S."/>
            <person name="Griep S."/>
            <person name="Heffner K."/>
            <person name="Hernandez I."/>
            <person name="Brinkrolf K."/>
            <person name="Jadhav V."/>
            <person name="Samoudi M."/>
            <person name="Hao H."/>
            <person name="Kingham B."/>
            <person name="Goesmann A."/>
            <person name="Betenbaugh M.J."/>
            <person name="Lewis N.E."/>
            <person name="Borth N."/>
            <person name="Lee K.H."/>
        </authorList>
    </citation>
    <scope>NUCLEOTIDE SEQUENCE [LARGE SCALE GENOMIC DNA]</scope>
    <source>
        <strain evidence="10">17A/GY</strain>
    </source>
</reference>
<dbReference type="OrthoDB" id="5984880at2759"/>
<evidence type="ECO:0000256" key="7">
    <source>
        <dbReference type="ARBA" id="ARBA00022691"/>
    </source>
</evidence>
<dbReference type="AlphaFoldDB" id="A0A9J7FEE5"/>
<sequence length="566" mass="62400">MASCMRSLFSEHSRYVESCRRFLNNSTEHQCMQGFMDKKLPGIIARIGETKAEIKILNIGGGAGEIDLQILSKVQTQYPGICISNEVVEPSAEQIVKYKERVAKTSNTENVKLSWHKEMSSEYQEQILQEEPQKWDFIHMIQMLYYVEDIPATLRFFHGLLGANAKILIILVSATSGWDKLLKKYGSLLPRDDICQYVTSSDLTQILDDLWIKYECYVLVSTMDIIDCFINGNENGDLLWDFLIETCNFNKTAPPDLRALIMKDLQEPEFSVKKEGKVLFNNNLSFIVVEAYYKSPVLQQLQKPWPGGELPVAAGSRSINSTGREAPQEPSGREIPGSPQCAPAGTAAPCLGKPAGSLKVGDNPDRSGSPAHQCSPARQGRGKEEVPQWRRGILGLLCNFSTVVLERGQIGRSWSPKGVDLDLHEWAAGAWLVPAAPPARCPPPGAPCSPLASSLRAVTEFGSESHLVLARIQGPSQMETVPPEESAGNLSGNALGQGPLACLTKAKLTTLRRGMLQMERDSWLQTEVVNAMTGQKYPRAPFALPPFFFSLFRSSSLSLSCVFSSS</sequence>
<dbReference type="KEGG" id="cge:100761300"/>
<dbReference type="GeneID" id="100761300"/>
<evidence type="ECO:0000256" key="8">
    <source>
        <dbReference type="ARBA" id="ARBA00049195"/>
    </source>
</evidence>
<evidence type="ECO:0000313" key="11">
    <source>
        <dbReference type="RefSeq" id="XP_027256759.2"/>
    </source>
</evidence>
<comment type="subunit">
    <text evidence="2">Monomer.</text>
</comment>
<organism evidence="10 11">
    <name type="scientific">Cricetulus griseus</name>
    <name type="common">Chinese hamster</name>
    <name type="synonym">Cricetulus barabensis griseus</name>
    <dbReference type="NCBI Taxonomy" id="10029"/>
    <lineage>
        <taxon>Eukaryota</taxon>
        <taxon>Metazoa</taxon>
        <taxon>Chordata</taxon>
        <taxon>Craniata</taxon>
        <taxon>Vertebrata</taxon>
        <taxon>Euteleostomi</taxon>
        <taxon>Mammalia</taxon>
        <taxon>Eutheria</taxon>
        <taxon>Euarchontoglires</taxon>
        <taxon>Glires</taxon>
        <taxon>Rodentia</taxon>
        <taxon>Myomorpha</taxon>
        <taxon>Muroidea</taxon>
        <taxon>Cricetidae</taxon>
        <taxon>Cricetinae</taxon>
        <taxon>Cricetulus</taxon>
    </lineage>
</organism>
<name>A0A9J7FEE5_CRIGR</name>
<dbReference type="RefSeq" id="XP_027256759.2">
    <property type="nucleotide sequence ID" value="XM_027400958.2"/>
</dbReference>
<evidence type="ECO:0000256" key="4">
    <source>
        <dbReference type="ARBA" id="ARBA00016265"/>
    </source>
</evidence>
<dbReference type="GO" id="GO:0032259">
    <property type="term" value="P:methylation"/>
    <property type="evidence" value="ECO:0007669"/>
    <property type="project" value="UniProtKB-KW"/>
</dbReference>
<keyword evidence="7" id="KW-0949">S-adenosyl-L-methionine</keyword>
<evidence type="ECO:0000256" key="2">
    <source>
        <dbReference type="ARBA" id="ARBA00011245"/>
    </source>
</evidence>
<gene>
    <name evidence="11" type="primary">LOC100761300</name>
</gene>
<keyword evidence="10" id="KW-1185">Reference proteome</keyword>
<evidence type="ECO:0000256" key="9">
    <source>
        <dbReference type="SAM" id="MobiDB-lite"/>
    </source>
</evidence>
<dbReference type="FunFam" id="3.40.50.150:FF:000118">
    <property type="entry name" value="Histamine N-methyltransferase"/>
    <property type="match status" value="1"/>
</dbReference>
<evidence type="ECO:0000256" key="1">
    <source>
        <dbReference type="ARBA" id="ARBA00003587"/>
    </source>
</evidence>
<dbReference type="PROSITE" id="PS51597">
    <property type="entry name" value="SAM_HNMT"/>
    <property type="match status" value="1"/>
</dbReference>
<dbReference type="EC" id="2.1.1.8" evidence="3"/>
<dbReference type="SUPFAM" id="SSF53335">
    <property type="entry name" value="S-adenosyl-L-methionine-dependent methyltransferases"/>
    <property type="match status" value="1"/>
</dbReference>
<reference evidence="11" key="3">
    <citation type="submission" date="2025-08" db="UniProtKB">
        <authorList>
            <consortium name="RefSeq"/>
        </authorList>
    </citation>
    <scope>IDENTIFICATION</scope>
    <source>
        <strain evidence="11">17A/GY</strain>
        <tissue evidence="11">Liver</tissue>
    </source>
</reference>
<keyword evidence="6" id="KW-0808">Transferase</keyword>
<dbReference type="Gene3D" id="3.40.50.150">
    <property type="entry name" value="Vaccinia Virus protein VP39"/>
    <property type="match status" value="1"/>
</dbReference>
<dbReference type="CDD" id="cd02440">
    <property type="entry name" value="AdoMet_MTases"/>
    <property type="match status" value="1"/>
</dbReference>
<keyword evidence="5" id="KW-0489">Methyltransferase</keyword>